<reference evidence="6 7" key="1">
    <citation type="submission" date="2019-03" db="EMBL/GenBank/DDBJ databases">
        <title>Genomic Encyclopedia of Type Strains, Phase IV (KMG-IV): sequencing the most valuable type-strain genomes for metagenomic binning, comparative biology and taxonomic classification.</title>
        <authorList>
            <person name="Goeker M."/>
        </authorList>
    </citation>
    <scope>NUCLEOTIDE SEQUENCE [LARGE SCALE GENOMIC DNA]</scope>
    <source>
        <strain evidence="6 7">DSM 28287</strain>
    </source>
</reference>
<evidence type="ECO:0000313" key="7">
    <source>
        <dbReference type="Proteomes" id="UP000295500"/>
    </source>
</evidence>
<dbReference type="InterPro" id="IPR046947">
    <property type="entry name" value="LytR-like"/>
</dbReference>
<organism evidence="6 7">
    <name type="scientific">Aminicella lysinilytica</name>
    <dbReference type="NCBI Taxonomy" id="433323"/>
    <lineage>
        <taxon>Bacteria</taxon>
        <taxon>Bacillati</taxon>
        <taxon>Bacillota</taxon>
        <taxon>Clostridia</taxon>
        <taxon>Peptostreptococcales</taxon>
        <taxon>Anaerovoracaceae</taxon>
        <taxon>Aminicella</taxon>
    </lineage>
</organism>
<dbReference type="Gene3D" id="3.40.50.2300">
    <property type="match status" value="1"/>
</dbReference>
<dbReference type="Gene3D" id="2.40.50.1020">
    <property type="entry name" value="LytTr DNA-binding domain"/>
    <property type="match status" value="1"/>
</dbReference>
<dbReference type="SMART" id="SM00850">
    <property type="entry name" value="LytTR"/>
    <property type="match status" value="1"/>
</dbReference>
<evidence type="ECO:0000259" key="4">
    <source>
        <dbReference type="PROSITE" id="PS50110"/>
    </source>
</evidence>
<feature type="domain" description="HTH LytTR-type" evidence="5">
    <location>
        <begin position="145"/>
        <end position="233"/>
    </location>
</feature>
<sequence length="237" mass="27230">MQILICDDEQTARNHYRSVLQEICDKRKIHAGFTEVEDGDHLLFDMNNIIKDTDMIFMDVKMPGTDGLVTAEKLRDNGYGGEIIFLTRSKEAVFHAFDVHANNYLVKDVATPARIEEVFLKAVDMVVEKQSEYMLLTGVGEYRNVPVNEIRYFEIMQKIVTVYYGETSFEFVSTMGKLENLLFARGFVRISRSYLVSTKYITSFTYEKAIMSDGAELPVGRKYYKALKVAMKGEKDE</sequence>
<protein>
    <recommendedName>
        <fullName evidence="1">Stage 0 sporulation protein A homolog</fullName>
    </recommendedName>
</protein>
<dbReference type="RefSeq" id="WP_133528961.1">
    <property type="nucleotide sequence ID" value="NZ_SNXO01000031.1"/>
</dbReference>
<gene>
    <name evidence="6" type="ORF">EV211_13125</name>
</gene>
<comment type="caution">
    <text evidence="6">The sequence shown here is derived from an EMBL/GenBank/DDBJ whole genome shotgun (WGS) entry which is preliminary data.</text>
</comment>
<dbReference type="PANTHER" id="PTHR37299">
    <property type="entry name" value="TRANSCRIPTIONAL REGULATOR-RELATED"/>
    <property type="match status" value="1"/>
</dbReference>
<accession>A0A4R6PYL6</accession>
<evidence type="ECO:0000313" key="6">
    <source>
        <dbReference type="EMBL" id="TDP51404.1"/>
    </source>
</evidence>
<proteinExistence type="predicted"/>
<comment type="function">
    <text evidence="2">May play the central regulatory role in sporulation. It may be an element of the effector pathway responsible for the activation of sporulation genes in response to nutritional stress. Spo0A may act in concert with spo0H (a sigma factor) to control the expression of some genes that are critical to the sporulation process.</text>
</comment>
<feature type="modified residue" description="4-aspartylphosphate" evidence="3">
    <location>
        <position position="59"/>
    </location>
</feature>
<dbReference type="AlphaFoldDB" id="A0A4R6PYL6"/>
<dbReference type="GO" id="GO:0003677">
    <property type="term" value="F:DNA binding"/>
    <property type="evidence" value="ECO:0007669"/>
    <property type="project" value="InterPro"/>
</dbReference>
<name>A0A4R6PYL6_9FIRM</name>
<dbReference type="GO" id="GO:0000156">
    <property type="term" value="F:phosphorelay response regulator activity"/>
    <property type="evidence" value="ECO:0007669"/>
    <property type="project" value="InterPro"/>
</dbReference>
<dbReference type="Pfam" id="PF00072">
    <property type="entry name" value="Response_reg"/>
    <property type="match status" value="1"/>
</dbReference>
<evidence type="ECO:0000259" key="5">
    <source>
        <dbReference type="PROSITE" id="PS50930"/>
    </source>
</evidence>
<feature type="domain" description="Response regulatory" evidence="4">
    <location>
        <begin position="2"/>
        <end position="122"/>
    </location>
</feature>
<keyword evidence="7" id="KW-1185">Reference proteome</keyword>
<dbReference type="Proteomes" id="UP000295500">
    <property type="component" value="Unassembled WGS sequence"/>
</dbReference>
<dbReference type="InterPro" id="IPR011006">
    <property type="entry name" value="CheY-like_superfamily"/>
</dbReference>
<dbReference type="InterPro" id="IPR001789">
    <property type="entry name" value="Sig_transdc_resp-reg_receiver"/>
</dbReference>
<dbReference type="PROSITE" id="PS50930">
    <property type="entry name" value="HTH_LYTTR"/>
    <property type="match status" value="1"/>
</dbReference>
<dbReference type="InterPro" id="IPR007492">
    <property type="entry name" value="LytTR_DNA-bd_dom"/>
</dbReference>
<evidence type="ECO:0000256" key="3">
    <source>
        <dbReference type="PROSITE-ProRule" id="PRU00169"/>
    </source>
</evidence>
<dbReference type="SUPFAM" id="SSF52172">
    <property type="entry name" value="CheY-like"/>
    <property type="match status" value="1"/>
</dbReference>
<evidence type="ECO:0000256" key="1">
    <source>
        <dbReference type="ARBA" id="ARBA00018672"/>
    </source>
</evidence>
<evidence type="ECO:0000256" key="2">
    <source>
        <dbReference type="ARBA" id="ARBA00024867"/>
    </source>
</evidence>
<dbReference type="EMBL" id="SNXO01000031">
    <property type="protein sequence ID" value="TDP51404.1"/>
    <property type="molecule type" value="Genomic_DNA"/>
</dbReference>
<keyword evidence="3" id="KW-0597">Phosphoprotein</keyword>
<dbReference type="PROSITE" id="PS50110">
    <property type="entry name" value="RESPONSE_REGULATORY"/>
    <property type="match status" value="1"/>
</dbReference>
<dbReference type="OrthoDB" id="9774865at2"/>
<dbReference type="PANTHER" id="PTHR37299:SF1">
    <property type="entry name" value="STAGE 0 SPORULATION PROTEIN A HOMOLOG"/>
    <property type="match status" value="1"/>
</dbReference>
<dbReference type="Pfam" id="PF04397">
    <property type="entry name" value="LytTR"/>
    <property type="match status" value="1"/>
</dbReference>
<dbReference type="SMART" id="SM00448">
    <property type="entry name" value="REC"/>
    <property type="match status" value="1"/>
</dbReference>